<dbReference type="SMART" id="SM00493">
    <property type="entry name" value="TOPRIM"/>
    <property type="match status" value="1"/>
</dbReference>
<dbReference type="InterPro" id="IPR023627">
    <property type="entry name" value="Rcmb_RecR"/>
</dbReference>
<keyword evidence="10" id="KW-1185">Reference proteome</keyword>
<evidence type="ECO:0000313" key="9">
    <source>
        <dbReference type="EMBL" id="VEU75030.1"/>
    </source>
</evidence>
<keyword evidence="1 7" id="KW-0479">Metal-binding</keyword>
<feature type="zinc finger region" description="C4-type" evidence="7">
    <location>
        <begin position="57"/>
        <end position="72"/>
    </location>
</feature>
<evidence type="ECO:0000256" key="5">
    <source>
        <dbReference type="ARBA" id="ARBA00023172"/>
    </source>
</evidence>
<evidence type="ECO:0000259" key="8">
    <source>
        <dbReference type="PROSITE" id="PS50880"/>
    </source>
</evidence>
<name>A0A449B358_9BACT</name>
<dbReference type="Pfam" id="PF13662">
    <property type="entry name" value="Toprim_4"/>
    <property type="match status" value="1"/>
</dbReference>
<dbReference type="PANTHER" id="PTHR30446:SF0">
    <property type="entry name" value="RECOMBINATION PROTEIN RECR"/>
    <property type="match status" value="1"/>
</dbReference>
<keyword evidence="6 7" id="KW-0234">DNA repair</keyword>
<keyword evidence="5 7" id="KW-0233">DNA recombination</keyword>
<protein>
    <recommendedName>
        <fullName evidence="7">Recombination protein RecR</fullName>
    </recommendedName>
</protein>
<gene>
    <name evidence="7 9" type="primary">recR</name>
    <name evidence="9" type="ORF">NCTC10181_00905</name>
</gene>
<dbReference type="RefSeq" id="WP_129725816.1">
    <property type="nucleotide sequence ID" value="NZ_CP101807.1"/>
</dbReference>
<dbReference type="Proteomes" id="UP000290985">
    <property type="component" value="Chromosome"/>
</dbReference>
<dbReference type="KEGG" id="mcit:NCTC10181_00905"/>
<feature type="domain" description="Toprim" evidence="8">
    <location>
        <begin position="79"/>
        <end position="172"/>
    </location>
</feature>
<dbReference type="Gene3D" id="3.40.1360.10">
    <property type="match status" value="1"/>
</dbReference>
<dbReference type="EMBL" id="LR215036">
    <property type="protein sequence ID" value="VEU75030.1"/>
    <property type="molecule type" value="Genomic_DNA"/>
</dbReference>
<dbReference type="HAMAP" id="MF_00017">
    <property type="entry name" value="RecR"/>
    <property type="match status" value="1"/>
</dbReference>
<dbReference type="SUPFAM" id="SSF111304">
    <property type="entry name" value="Recombination protein RecR"/>
    <property type="match status" value="1"/>
</dbReference>
<evidence type="ECO:0000256" key="4">
    <source>
        <dbReference type="ARBA" id="ARBA00022833"/>
    </source>
</evidence>
<keyword evidence="2 7" id="KW-0227">DNA damage</keyword>
<dbReference type="AlphaFoldDB" id="A0A449B358"/>
<evidence type="ECO:0000313" key="10">
    <source>
        <dbReference type="Proteomes" id="UP000290985"/>
    </source>
</evidence>
<keyword evidence="3 7" id="KW-0863">Zinc-finger</keyword>
<evidence type="ECO:0000256" key="1">
    <source>
        <dbReference type="ARBA" id="ARBA00022723"/>
    </source>
</evidence>
<dbReference type="PROSITE" id="PS50880">
    <property type="entry name" value="TOPRIM"/>
    <property type="match status" value="1"/>
</dbReference>
<comment type="similarity">
    <text evidence="7">Belongs to the RecR family.</text>
</comment>
<dbReference type="GO" id="GO:0006281">
    <property type="term" value="P:DNA repair"/>
    <property type="evidence" value="ECO:0007669"/>
    <property type="project" value="UniProtKB-UniRule"/>
</dbReference>
<evidence type="ECO:0000256" key="6">
    <source>
        <dbReference type="ARBA" id="ARBA00023204"/>
    </source>
</evidence>
<organism evidence="9 10">
    <name type="scientific">Mycoplasmopsis citelli</name>
    <dbReference type="NCBI Taxonomy" id="171281"/>
    <lineage>
        <taxon>Bacteria</taxon>
        <taxon>Bacillati</taxon>
        <taxon>Mycoplasmatota</taxon>
        <taxon>Mycoplasmoidales</taxon>
        <taxon>Metamycoplasmataceae</taxon>
        <taxon>Mycoplasmopsis</taxon>
    </lineage>
</organism>
<accession>A0A449B358</accession>
<dbReference type="GO" id="GO:0003677">
    <property type="term" value="F:DNA binding"/>
    <property type="evidence" value="ECO:0007669"/>
    <property type="project" value="UniProtKB-UniRule"/>
</dbReference>
<dbReference type="InterPro" id="IPR000093">
    <property type="entry name" value="DNA_Rcmb_RecR"/>
</dbReference>
<comment type="function">
    <text evidence="7">May play a role in DNA repair. It seems to be involved in an RecBC-independent recombinational process of DNA repair. It may act with RecF and RecO.</text>
</comment>
<dbReference type="GO" id="GO:0008270">
    <property type="term" value="F:zinc ion binding"/>
    <property type="evidence" value="ECO:0007669"/>
    <property type="project" value="UniProtKB-KW"/>
</dbReference>
<proteinExistence type="inferred from homology"/>
<dbReference type="Pfam" id="PF21175">
    <property type="entry name" value="RecR_C"/>
    <property type="match status" value="1"/>
</dbReference>
<dbReference type="Gene3D" id="1.10.8.420">
    <property type="entry name" value="RecR Domain 1"/>
    <property type="match status" value="1"/>
</dbReference>
<dbReference type="GO" id="GO:0006310">
    <property type="term" value="P:DNA recombination"/>
    <property type="evidence" value="ECO:0007669"/>
    <property type="project" value="UniProtKB-UniRule"/>
</dbReference>
<reference evidence="9 10" key="1">
    <citation type="submission" date="2019-01" db="EMBL/GenBank/DDBJ databases">
        <authorList>
            <consortium name="Pathogen Informatics"/>
        </authorList>
    </citation>
    <scope>NUCLEOTIDE SEQUENCE [LARGE SCALE GENOMIC DNA]</scope>
    <source>
        <strain evidence="9 10">NCTC10181</strain>
    </source>
</reference>
<keyword evidence="4 7" id="KW-0862">Zinc</keyword>
<dbReference type="PANTHER" id="PTHR30446">
    <property type="entry name" value="RECOMBINATION PROTEIN RECR"/>
    <property type="match status" value="1"/>
</dbReference>
<dbReference type="InterPro" id="IPR006171">
    <property type="entry name" value="TOPRIM_dom"/>
</dbReference>
<evidence type="ECO:0000256" key="3">
    <source>
        <dbReference type="ARBA" id="ARBA00022771"/>
    </source>
</evidence>
<evidence type="ECO:0000256" key="2">
    <source>
        <dbReference type="ARBA" id="ARBA00022763"/>
    </source>
</evidence>
<dbReference type="OrthoDB" id="9802672at2"/>
<evidence type="ECO:0000256" key="7">
    <source>
        <dbReference type="HAMAP-Rule" id="MF_00017"/>
    </source>
</evidence>
<sequence length="194" mass="22391">MFFSDSIQKFIEEIRKLPNVSKKQAEKIVLWVLEHTESEVGLLANSFKRLKEKVHFCNLCQSPSEIDYCKYCDNSQRDNQLLIVENFTVIDKIENAGFYKGKYYTFKSLLKKESDVDKTLFEINSLKEYAKTFDEVILGISPTLHGEMTNVLIKKELTKMGINVSQLAIGVPIGASMDYIDETTLKFSLMHRQK</sequence>